<dbReference type="OrthoDB" id="10379045at2759"/>
<keyword evidence="2" id="KW-1185">Reference proteome</keyword>
<name>A0A1E3Q1Y1_LIPST</name>
<dbReference type="Proteomes" id="UP000094385">
    <property type="component" value="Unassembled WGS sequence"/>
</dbReference>
<dbReference type="EMBL" id="KV454297">
    <property type="protein sequence ID" value="ODQ71514.1"/>
    <property type="molecule type" value="Genomic_DNA"/>
</dbReference>
<evidence type="ECO:0000313" key="1">
    <source>
        <dbReference type="EMBL" id="ODQ71514.1"/>
    </source>
</evidence>
<accession>A0A1E3Q1Y1</accession>
<reference evidence="1 2" key="1">
    <citation type="journal article" date="2016" name="Proc. Natl. Acad. Sci. U.S.A.">
        <title>Comparative genomics of biotechnologically important yeasts.</title>
        <authorList>
            <person name="Riley R."/>
            <person name="Haridas S."/>
            <person name="Wolfe K.H."/>
            <person name="Lopes M.R."/>
            <person name="Hittinger C.T."/>
            <person name="Goeker M."/>
            <person name="Salamov A.A."/>
            <person name="Wisecaver J.H."/>
            <person name="Long T.M."/>
            <person name="Calvey C.H."/>
            <person name="Aerts A.L."/>
            <person name="Barry K.W."/>
            <person name="Choi C."/>
            <person name="Clum A."/>
            <person name="Coughlan A.Y."/>
            <person name="Deshpande S."/>
            <person name="Douglass A.P."/>
            <person name="Hanson S.J."/>
            <person name="Klenk H.-P."/>
            <person name="LaButti K.M."/>
            <person name="Lapidus A."/>
            <person name="Lindquist E.A."/>
            <person name="Lipzen A.M."/>
            <person name="Meier-Kolthoff J.P."/>
            <person name="Ohm R.A."/>
            <person name="Otillar R.P."/>
            <person name="Pangilinan J.L."/>
            <person name="Peng Y."/>
            <person name="Rokas A."/>
            <person name="Rosa C.A."/>
            <person name="Scheuner C."/>
            <person name="Sibirny A.A."/>
            <person name="Slot J.C."/>
            <person name="Stielow J.B."/>
            <person name="Sun H."/>
            <person name="Kurtzman C.P."/>
            <person name="Blackwell M."/>
            <person name="Grigoriev I.V."/>
            <person name="Jeffries T.W."/>
        </authorList>
    </citation>
    <scope>NUCLEOTIDE SEQUENCE [LARGE SCALE GENOMIC DNA]</scope>
    <source>
        <strain evidence="1 2">NRRL Y-11557</strain>
    </source>
</reference>
<organism evidence="1 2">
    <name type="scientific">Lipomyces starkeyi NRRL Y-11557</name>
    <dbReference type="NCBI Taxonomy" id="675824"/>
    <lineage>
        <taxon>Eukaryota</taxon>
        <taxon>Fungi</taxon>
        <taxon>Dikarya</taxon>
        <taxon>Ascomycota</taxon>
        <taxon>Saccharomycotina</taxon>
        <taxon>Lipomycetes</taxon>
        <taxon>Lipomycetales</taxon>
        <taxon>Lipomycetaceae</taxon>
        <taxon>Lipomyces</taxon>
    </lineage>
</organism>
<proteinExistence type="predicted"/>
<evidence type="ECO:0000313" key="2">
    <source>
        <dbReference type="Proteomes" id="UP000094385"/>
    </source>
</evidence>
<gene>
    <name evidence="1" type="ORF">LIPSTDRAFT_118823</name>
</gene>
<dbReference type="AlphaFoldDB" id="A0A1E3Q1Y1"/>
<protein>
    <submittedName>
        <fullName evidence="1">Uncharacterized protein</fullName>
    </submittedName>
</protein>
<sequence>MAGEYLKRPRQADEDETTMQIQGHVPRQGYIPSRPTWKYNLGLVHFEATENGRYGEVGADDIESEELYITEEFGVKRLRLDDLDSDVTDESPSTDSTGGGDIGDLYDSGIDEGISYAPGVQHAPVQSPEAIEIDRGSNQDWQDSIFSNDTEYSEATQMLDAIAPFLQRMQDDMSTNTLMLMEDFRRIGISSTVPRGESAEIWPLWEAGDNVRQRLEAVAEDYVAFVACFVKREMREYAELVKCYLGKYRQHSV</sequence>